<comment type="caution">
    <text evidence="14">The sequence shown here is derived from an EMBL/GenBank/DDBJ whole genome shotgun (WGS) entry which is preliminary data.</text>
</comment>
<dbReference type="PROSITE" id="PS50114">
    <property type="entry name" value="GATA_ZN_FINGER_2"/>
    <property type="match status" value="2"/>
</dbReference>
<proteinExistence type="predicted"/>
<sequence length="463" mass="49345">MEVPTEQHAASWLRGPEAPRNYPENTSGLLPSEDIGDMFTPHFLDSNGGHMNPAGYYPNPRAMGYRPSHVTGGSQVCRPHFHNPLHSWLTDSKSMVPHAAHQWMSPFTGKSLSHPNPAAPLSVHPATSNASSSFNFPPTPPKDGTPENVATSTEYTPENKPPHNKHGEPQENVSSFFGSHGGGHTAHHPVPTYPSFGGSEYPSGPLGFHAASVFKATSALSRPRTKTRSSAVFVSEGRECVNCGATSTPLWRRDGTGHYLCNACGLYHKMNGQNRPLIKPKRRLSAARRAGTSCANCGTSTTTLWRRNANGDPVCNACGLYYKLHNVNRPLTMKKDGIQTRNRKMSTKSKKKGKGMQMSDFLKPLDKTFGGFHPNMNAMHAPMPTYMGGGSSLGGSYISPGASHMQGSGGLGHGGLGGGFNNFSSSIPSSFASSFSSIPSISSSGFSSGLNLSTTTNMVGAMA</sequence>
<dbReference type="CDD" id="cd00202">
    <property type="entry name" value="ZnF_GATA"/>
    <property type="match status" value="2"/>
</dbReference>
<evidence type="ECO:0000256" key="9">
    <source>
        <dbReference type="ARBA" id="ARBA00023163"/>
    </source>
</evidence>
<reference evidence="14 15" key="1">
    <citation type="journal article" date="2017" name="Nat. Ecol. Evol.">
        <title>Scallop genome provides insights into evolution of bilaterian karyotype and development.</title>
        <authorList>
            <person name="Wang S."/>
            <person name="Zhang J."/>
            <person name="Jiao W."/>
            <person name="Li J."/>
            <person name="Xun X."/>
            <person name="Sun Y."/>
            <person name="Guo X."/>
            <person name="Huan P."/>
            <person name="Dong B."/>
            <person name="Zhang L."/>
            <person name="Hu X."/>
            <person name="Sun X."/>
            <person name="Wang J."/>
            <person name="Zhao C."/>
            <person name="Wang Y."/>
            <person name="Wang D."/>
            <person name="Huang X."/>
            <person name="Wang R."/>
            <person name="Lv J."/>
            <person name="Li Y."/>
            <person name="Zhang Z."/>
            <person name="Liu B."/>
            <person name="Lu W."/>
            <person name="Hui Y."/>
            <person name="Liang J."/>
            <person name="Zhou Z."/>
            <person name="Hou R."/>
            <person name="Li X."/>
            <person name="Liu Y."/>
            <person name="Li H."/>
            <person name="Ning X."/>
            <person name="Lin Y."/>
            <person name="Zhao L."/>
            <person name="Xing Q."/>
            <person name="Dou J."/>
            <person name="Li Y."/>
            <person name="Mao J."/>
            <person name="Guo H."/>
            <person name="Dou H."/>
            <person name="Li T."/>
            <person name="Mu C."/>
            <person name="Jiang W."/>
            <person name="Fu Q."/>
            <person name="Fu X."/>
            <person name="Miao Y."/>
            <person name="Liu J."/>
            <person name="Yu Q."/>
            <person name="Li R."/>
            <person name="Liao H."/>
            <person name="Li X."/>
            <person name="Kong Y."/>
            <person name="Jiang Z."/>
            <person name="Chourrout D."/>
            <person name="Li R."/>
            <person name="Bao Z."/>
        </authorList>
    </citation>
    <scope>NUCLEOTIDE SEQUENCE [LARGE SCALE GENOMIC DNA]</scope>
    <source>
        <strain evidence="14 15">PY_sf001</strain>
    </source>
</reference>
<feature type="compositionally biased region" description="Polar residues" evidence="12">
    <location>
        <begin position="125"/>
        <end position="136"/>
    </location>
</feature>
<keyword evidence="4 11" id="KW-0863">Zinc-finger</keyword>
<protein>
    <submittedName>
        <fullName evidence="14">GATA-binding factor 3</fullName>
    </submittedName>
</protein>
<comment type="subcellular location">
    <subcellularLocation>
        <location evidence="1">Nucleus</location>
    </subcellularLocation>
</comment>
<evidence type="ECO:0000256" key="5">
    <source>
        <dbReference type="ARBA" id="ARBA00022833"/>
    </source>
</evidence>
<dbReference type="GO" id="GO:0000981">
    <property type="term" value="F:DNA-binding transcription factor activity, RNA polymerase II-specific"/>
    <property type="evidence" value="ECO:0007669"/>
    <property type="project" value="InterPro"/>
</dbReference>
<name>A0A210QYJ0_MIZYE</name>
<dbReference type="GO" id="GO:0045944">
    <property type="term" value="P:positive regulation of transcription by RNA polymerase II"/>
    <property type="evidence" value="ECO:0007669"/>
    <property type="project" value="TreeGrafter"/>
</dbReference>
<dbReference type="GO" id="GO:0008270">
    <property type="term" value="F:zinc ion binding"/>
    <property type="evidence" value="ECO:0007669"/>
    <property type="project" value="UniProtKB-KW"/>
</dbReference>
<dbReference type="PIRSF" id="PIRSF003027">
    <property type="entry name" value="TF_GATA-1/2/3"/>
    <property type="match status" value="1"/>
</dbReference>
<dbReference type="InterPro" id="IPR039355">
    <property type="entry name" value="Transcription_factor_GATA"/>
</dbReference>
<evidence type="ECO:0000256" key="1">
    <source>
        <dbReference type="ARBA" id="ARBA00004123"/>
    </source>
</evidence>
<evidence type="ECO:0000256" key="2">
    <source>
        <dbReference type="ARBA" id="ARBA00022723"/>
    </source>
</evidence>
<keyword evidence="10" id="KW-0539">Nucleus</keyword>
<dbReference type="AlphaFoldDB" id="A0A210QYJ0"/>
<dbReference type="InterPro" id="IPR000679">
    <property type="entry name" value="Znf_GATA"/>
</dbReference>
<dbReference type="EMBL" id="NEDP02001209">
    <property type="protein sequence ID" value="OWF53807.1"/>
    <property type="molecule type" value="Genomic_DNA"/>
</dbReference>
<gene>
    <name evidence="14" type="ORF">KP79_PYT00402</name>
</gene>
<keyword evidence="8" id="KW-0010">Activator</keyword>
<dbReference type="GO" id="GO:0000122">
    <property type="term" value="P:negative regulation of transcription by RNA polymerase II"/>
    <property type="evidence" value="ECO:0007669"/>
    <property type="project" value="TreeGrafter"/>
</dbReference>
<dbReference type="Gene3D" id="3.30.50.10">
    <property type="entry name" value="Erythroid Transcription Factor GATA-1, subunit A"/>
    <property type="match status" value="2"/>
</dbReference>
<dbReference type="PROSITE" id="PS00344">
    <property type="entry name" value="GATA_ZN_FINGER_1"/>
    <property type="match status" value="2"/>
</dbReference>
<dbReference type="STRING" id="6573.A0A210QYJ0"/>
<feature type="zinc finger region" description="GATA-type 2" evidence="11">
    <location>
        <begin position="294"/>
        <end position="318"/>
    </location>
</feature>
<dbReference type="PANTHER" id="PTHR10071">
    <property type="entry name" value="TRANSCRIPTION FACTOR GATA FAMILY MEMBER"/>
    <property type="match status" value="1"/>
</dbReference>
<keyword evidence="3" id="KW-0677">Repeat</keyword>
<evidence type="ECO:0000259" key="13">
    <source>
        <dbReference type="PROSITE" id="PS50114"/>
    </source>
</evidence>
<dbReference type="GO" id="GO:0045165">
    <property type="term" value="P:cell fate commitment"/>
    <property type="evidence" value="ECO:0007669"/>
    <property type="project" value="TreeGrafter"/>
</dbReference>
<dbReference type="GO" id="GO:0005634">
    <property type="term" value="C:nucleus"/>
    <property type="evidence" value="ECO:0007669"/>
    <property type="project" value="UniProtKB-SubCell"/>
</dbReference>
<feature type="zinc finger region" description="GATA-type 1" evidence="11">
    <location>
        <begin position="240"/>
        <end position="264"/>
    </location>
</feature>
<keyword evidence="7" id="KW-0238">DNA-binding</keyword>
<evidence type="ECO:0000313" key="14">
    <source>
        <dbReference type="EMBL" id="OWF53807.1"/>
    </source>
</evidence>
<evidence type="ECO:0000256" key="7">
    <source>
        <dbReference type="ARBA" id="ARBA00023125"/>
    </source>
</evidence>
<keyword evidence="9" id="KW-0804">Transcription</keyword>
<dbReference type="GO" id="GO:0000978">
    <property type="term" value="F:RNA polymerase II cis-regulatory region sequence-specific DNA binding"/>
    <property type="evidence" value="ECO:0007669"/>
    <property type="project" value="TreeGrafter"/>
</dbReference>
<dbReference type="Pfam" id="PF00320">
    <property type="entry name" value="GATA"/>
    <property type="match status" value="2"/>
</dbReference>
<evidence type="ECO:0000256" key="8">
    <source>
        <dbReference type="ARBA" id="ARBA00023159"/>
    </source>
</evidence>
<dbReference type="InterPro" id="IPR013088">
    <property type="entry name" value="Znf_NHR/GATA"/>
</dbReference>
<dbReference type="OrthoDB" id="515401at2759"/>
<evidence type="ECO:0000256" key="11">
    <source>
        <dbReference type="PIRSR" id="PIRSR003027-1"/>
    </source>
</evidence>
<feature type="region of interest" description="Disordered" evidence="12">
    <location>
        <begin position="1"/>
        <end position="26"/>
    </location>
</feature>
<keyword evidence="6" id="KW-0805">Transcription regulation</keyword>
<accession>A0A210QYJ0</accession>
<keyword evidence="2 11" id="KW-0479">Metal-binding</keyword>
<evidence type="ECO:0000256" key="10">
    <source>
        <dbReference type="ARBA" id="ARBA00023242"/>
    </source>
</evidence>
<dbReference type="Proteomes" id="UP000242188">
    <property type="component" value="Unassembled WGS sequence"/>
</dbReference>
<dbReference type="SUPFAM" id="SSF57716">
    <property type="entry name" value="Glucocorticoid receptor-like (DNA-binding domain)"/>
    <property type="match status" value="2"/>
</dbReference>
<evidence type="ECO:0000256" key="12">
    <source>
        <dbReference type="SAM" id="MobiDB-lite"/>
    </source>
</evidence>
<keyword evidence="5 11" id="KW-0862">Zinc</keyword>
<feature type="region of interest" description="Disordered" evidence="12">
    <location>
        <begin position="115"/>
        <end position="190"/>
    </location>
</feature>
<evidence type="ECO:0000256" key="4">
    <source>
        <dbReference type="ARBA" id="ARBA00022771"/>
    </source>
</evidence>
<feature type="domain" description="GATA-type" evidence="13">
    <location>
        <begin position="288"/>
        <end position="341"/>
    </location>
</feature>
<evidence type="ECO:0000256" key="3">
    <source>
        <dbReference type="ARBA" id="ARBA00022737"/>
    </source>
</evidence>
<dbReference type="PANTHER" id="PTHR10071:SF281">
    <property type="entry name" value="BOX A-BINDING FACTOR-RELATED"/>
    <property type="match status" value="1"/>
</dbReference>
<dbReference type="FunFam" id="3.30.50.10:FF:000032">
    <property type="entry name" value="Transcription factor GATA-3"/>
    <property type="match status" value="1"/>
</dbReference>
<organism evidence="14 15">
    <name type="scientific">Mizuhopecten yessoensis</name>
    <name type="common">Japanese scallop</name>
    <name type="synonym">Patinopecten yessoensis</name>
    <dbReference type="NCBI Taxonomy" id="6573"/>
    <lineage>
        <taxon>Eukaryota</taxon>
        <taxon>Metazoa</taxon>
        <taxon>Spiralia</taxon>
        <taxon>Lophotrochozoa</taxon>
        <taxon>Mollusca</taxon>
        <taxon>Bivalvia</taxon>
        <taxon>Autobranchia</taxon>
        <taxon>Pteriomorphia</taxon>
        <taxon>Pectinida</taxon>
        <taxon>Pectinoidea</taxon>
        <taxon>Pectinidae</taxon>
        <taxon>Mizuhopecten</taxon>
    </lineage>
</organism>
<keyword evidence="15" id="KW-1185">Reference proteome</keyword>
<dbReference type="InterPro" id="IPR016374">
    <property type="entry name" value="TF_GATA-2/3"/>
</dbReference>
<dbReference type="SMART" id="SM00401">
    <property type="entry name" value="ZnF_GATA"/>
    <property type="match status" value="2"/>
</dbReference>
<dbReference type="FunFam" id="3.30.50.10:FF:000001">
    <property type="entry name" value="GATA transcription factor (GATAd)"/>
    <property type="match status" value="1"/>
</dbReference>
<dbReference type="PRINTS" id="PR00619">
    <property type="entry name" value="GATAZNFINGER"/>
</dbReference>
<evidence type="ECO:0000313" key="15">
    <source>
        <dbReference type="Proteomes" id="UP000242188"/>
    </source>
</evidence>
<feature type="domain" description="GATA-type" evidence="13">
    <location>
        <begin position="234"/>
        <end position="288"/>
    </location>
</feature>
<evidence type="ECO:0000256" key="6">
    <source>
        <dbReference type="ARBA" id="ARBA00023015"/>
    </source>
</evidence>